<feature type="transmembrane region" description="Helical" evidence="1">
    <location>
        <begin position="39"/>
        <end position="59"/>
    </location>
</feature>
<reference evidence="2" key="1">
    <citation type="journal article" date="2015" name="Genome Announc.">
        <title>Draft Genome Sequence of Thiostrepton-Producing Streptomyces azureus ATCC 14921.</title>
        <authorList>
            <person name="Sakihara K."/>
            <person name="Maeda J."/>
            <person name="Tashiro K."/>
            <person name="Fujino Y."/>
            <person name="Kuhara S."/>
            <person name="Ohshima T."/>
            <person name="Ogata S."/>
            <person name="Doi K."/>
        </authorList>
    </citation>
    <scope>NUCLEOTIDE SEQUENCE [LARGE SCALE GENOMIC DNA]</scope>
    <source>
        <strain evidence="2">ATCC14921</strain>
    </source>
</reference>
<keyword evidence="1" id="KW-1133">Transmembrane helix</keyword>
<dbReference type="PATRIC" id="fig|146537.3.peg.4792"/>
<organism evidence="2 3">
    <name type="scientific">Streptomyces azureus</name>
    <dbReference type="NCBI Taxonomy" id="146537"/>
    <lineage>
        <taxon>Bacteria</taxon>
        <taxon>Bacillati</taxon>
        <taxon>Actinomycetota</taxon>
        <taxon>Actinomycetes</taxon>
        <taxon>Kitasatosporales</taxon>
        <taxon>Streptomycetaceae</taxon>
        <taxon>Streptomyces</taxon>
    </lineage>
</organism>
<keyword evidence="1" id="KW-0472">Membrane</keyword>
<evidence type="ECO:0000313" key="3">
    <source>
        <dbReference type="Proteomes" id="UP000053859"/>
    </source>
</evidence>
<accession>A0A0K8PP67</accession>
<keyword evidence="3" id="KW-1185">Reference proteome</keyword>
<gene>
    <name evidence="2" type="ORF">SAZU_4558</name>
</gene>
<dbReference type="AlphaFoldDB" id="A0A0K8PP67"/>
<evidence type="ECO:0000313" key="2">
    <source>
        <dbReference type="EMBL" id="GAP49695.1"/>
    </source>
</evidence>
<evidence type="ECO:0000256" key="1">
    <source>
        <dbReference type="SAM" id="Phobius"/>
    </source>
</evidence>
<name>A0A0K8PP67_STRAJ</name>
<dbReference type="EMBL" id="DF968309">
    <property type="protein sequence ID" value="GAP49695.1"/>
    <property type="molecule type" value="Genomic_DNA"/>
</dbReference>
<sequence length="60" mass="6041">MHDMNEHVNNPADTAFEVEELEGLHAPGFLHWLLHGGPLAGTAVAAAAGAVAGGVAIALT</sequence>
<keyword evidence="1" id="KW-0812">Transmembrane</keyword>
<dbReference type="Proteomes" id="UP000053859">
    <property type="component" value="Unassembled WGS sequence"/>
</dbReference>
<protein>
    <submittedName>
        <fullName evidence="2">Transcriptional regulator</fullName>
    </submittedName>
</protein>
<proteinExistence type="predicted"/>